<accession>A0AAW2GT49</accession>
<comment type="caution">
    <text evidence="1">The sequence shown here is derived from an EMBL/GenBank/DDBJ whole genome shotgun (WGS) entry which is preliminary data.</text>
</comment>
<reference evidence="1 2" key="1">
    <citation type="submission" date="2023-03" db="EMBL/GenBank/DDBJ databases">
        <title>High recombination rates correlate with genetic variation in Cardiocondyla obscurior ants.</title>
        <authorList>
            <person name="Errbii M."/>
        </authorList>
    </citation>
    <scope>NUCLEOTIDE SEQUENCE [LARGE SCALE GENOMIC DNA]</scope>
    <source>
        <strain evidence="1">Alpha-2009</strain>
        <tissue evidence="1">Whole body</tissue>
    </source>
</reference>
<dbReference type="Proteomes" id="UP001430953">
    <property type="component" value="Unassembled WGS sequence"/>
</dbReference>
<protein>
    <submittedName>
        <fullName evidence="1">Uncharacterized protein</fullName>
    </submittedName>
</protein>
<gene>
    <name evidence="1" type="ORF">PUN28_002222</name>
</gene>
<proteinExistence type="predicted"/>
<dbReference type="EMBL" id="JADYXP020000002">
    <property type="protein sequence ID" value="KAL0130400.1"/>
    <property type="molecule type" value="Genomic_DNA"/>
</dbReference>
<dbReference type="AlphaFoldDB" id="A0AAW2GT49"/>
<keyword evidence="2" id="KW-1185">Reference proteome</keyword>
<organism evidence="1 2">
    <name type="scientific">Cardiocondyla obscurior</name>
    <dbReference type="NCBI Taxonomy" id="286306"/>
    <lineage>
        <taxon>Eukaryota</taxon>
        <taxon>Metazoa</taxon>
        <taxon>Ecdysozoa</taxon>
        <taxon>Arthropoda</taxon>
        <taxon>Hexapoda</taxon>
        <taxon>Insecta</taxon>
        <taxon>Pterygota</taxon>
        <taxon>Neoptera</taxon>
        <taxon>Endopterygota</taxon>
        <taxon>Hymenoptera</taxon>
        <taxon>Apocrita</taxon>
        <taxon>Aculeata</taxon>
        <taxon>Formicoidea</taxon>
        <taxon>Formicidae</taxon>
        <taxon>Myrmicinae</taxon>
        <taxon>Cardiocondyla</taxon>
    </lineage>
</organism>
<name>A0AAW2GT49_9HYME</name>
<sequence>MAHLYKIVLFEDDKKAKTLSVDIVPTSWIFTSEKFNSKVCRFPVGLFTDSQISNLHKKIKNCQPADKSWPIHRIKVHGRAHTYKEACAAVEKLEYNRYAFSTDREFSVERRVFVENQINKNFPKSRNNEVLSFYSSDYSVEGNKENTPNKLKEKNYIESSQSEGYSSSDSEYSLNCSCSEIPKLHTRPRLLYSEAGSKSNKTMTLNSLTAFIEKIYHSLSCKLDRLQGSQVEINVKLDKPLNISRHKTLIKSEKKIEDNQILLPINTKKIFDVFDTKLKEDKEYRCKIVSDFNLLL</sequence>
<evidence type="ECO:0000313" key="1">
    <source>
        <dbReference type="EMBL" id="KAL0130400.1"/>
    </source>
</evidence>
<evidence type="ECO:0000313" key="2">
    <source>
        <dbReference type="Proteomes" id="UP001430953"/>
    </source>
</evidence>